<feature type="region of interest" description="Disordered" evidence="1">
    <location>
        <begin position="50"/>
        <end position="72"/>
    </location>
</feature>
<proteinExistence type="predicted"/>
<keyword evidence="3" id="KW-1185">Reference proteome</keyword>
<gene>
    <name evidence="2" type="ORF">CMMCAS07_16925</name>
</gene>
<evidence type="ECO:0000313" key="3">
    <source>
        <dbReference type="Proteomes" id="UP000195062"/>
    </source>
</evidence>
<dbReference type="AlphaFoldDB" id="A0A251XFH8"/>
<protein>
    <submittedName>
        <fullName evidence="2">Uncharacterized protein</fullName>
    </submittedName>
</protein>
<feature type="compositionally biased region" description="Low complexity" evidence="1">
    <location>
        <begin position="50"/>
        <end position="65"/>
    </location>
</feature>
<name>A0A251XFH8_CLAMM</name>
<evidence type="ECO:0000313" key="2">
    <source>
        <dbReference type="EMBL" id="OUE00773.1"/>
    </source>
</evidence>
<sequence length="72" mass="7432">MTKTSSSVSAPCRAPTTSSPFFSAMTSNSGFAGRADGAMRLTTPWRVPSAMASSVPSATSATTRSFLSARPR</sequence>
<accession>A0A251XFH8</accession>
<reference evidence="2 3" key="1">
    <citation type="submission" date="2016-08" db="EMBL/GenBank/DDBJ databases">
        <title>Genome sequence of Clavibacter michiganensis subsp. michiganensis strain CASJ007.</title>
        <authorList>
            <person name="Thapa S.P."/>
            <person name="Coaker G."/>
        </authorList>
    </citation>
    <scope>NUCLEOTIDE SEQUENCE [LARGE SCALE GENOMIC DNA]</scope>
    <source>
        <strain evidence="2">CASJ007</strain>
    </source>
</reference>
<comment type="caution">
    <text evidence="2">The sequence shown here is derived from an EMBL/GenBank/DDBJ whole genome shotgun (WGS) entry which is preliminary data.</text>
</comment>
<dbReference type="EMBL" id="MDHH01000005">
    <property type="protein sequence ID" value="OUE00773.1"/>
    <property type="molecule type" value="Genomic_DNA"/>
</dbReference>
<dbReference type="Proteomes" id="UP000195062">
    <property type="component" value="Unassembled WGS sequence"/>
</dbReference>
<evidence type="ECO:0000256" key="1">
    <source>
        <dbReference type="SAM" id="MobiDB-lite"/>
    </source>
</evidence>
<organism evidence="2 3">
    <name type="scientific">Clavibacter michiganensis subsp. michiganensis</name>
    <dbReference type="NCBI Taxonomy" id="33013"/>
    <lineage>
        <taxon>Bacteria</taxon>
        <taxon>Bacillati</taxon>
        <taxon>Actinomycetota</taxon>
        <taxon>Actinomycetes</taxon>
        <taxon>Micrococcales</taxon>
        <taxon>Microbacteriaceae</taxon>
        <taxon>Clavibacter</taxon>
    </lineage>
</organism>